<dbReference type="PANTHER" id="PTHR43612">
    <property type="entry name" value="TRIFUNCTIONAL ENZYME SUBUNIT ALPHA"/>
    <property type="match status" value="1"/>
</dbReference>
<dbReference type="Pfam" id="PF00378">
    <property type="entry name" value="ECH_1"/>
    <property type="match status" value="1"/>
</dbReference>
<evidence type="ECO:0000313" key="2">
    <source>
        <dbReference type="Proteomes" id="UP000193083"/>
    </source>
</evidence>
<dbReference type="GO" id="GO:0006635">
    <property type="term" value="P:fatty acid beta-oxidation"/>
    <property type="evidence" value="ECO:0007669"/>
    <property type="project" value="TreeGrafter"/>
</dbReference>
<dbReference type="CDD" id="cd06558">
    <property type="entry name" value="crotonase-like"/>
    <property type="match status" value="1"/>
</dbReference>
<dbReference type="GO" id="GO:0004300">
    <property type="term" value="F:enoyl-CoA hydratase activity"/>
    <property type="evidence" value="ECO:0007669"/>
    <property type="project" value="TreeGrafter"/>
</dbReference>
<dbReference type="InterPro" id="IPR050136">
    <property type="entry name" value="FA_oxidation_alpha_subunit"/>
</dbReference>
<dbReference type="OrthoDB" id="9775794at2"/>
<dbReference type="PANTHER" id="PTHR43612:SF3">
    <property type="entry name" value="TRIFUNCTIONAL ENZYME SUBUNIT ALPHA, MITOCHONDRIAL"/>
    <property type="match status" value="1"/>
</dbReference>
<accession>A0A1X7PSC4</accession>
<dbReference type="InterPro" id="IPR029045">
    <property type="entry name" value="ClpP/crotonase-like_dom_sf"/>
</dbReference>
<dbReference type="InterPro" id="IPR001753">
    <property type="entry name" value="Enoyl-CoA_hydra/iso"/>
</dbReference>
<dbReference type="Gene3D" id="1.10.1040.10">
    <property type="entry name" value="N-(1-d-carboxylethyl)-l-norvaline Dehydrogenase, domain 2"/>
    <property type="match status" value="1"/>
</dbReference>
<evidence type="ECO:0000313" key="1">
    <source>
        <dbReference type="EMBL" id="SMH54052.1"/>
    </source>
</evidence>
<dbReference type="Gene3D" id="3.90.226.10">
    <property type="entry name" value="2-enoyl-CoA Hydratase, Chain A, domain 1"/>
    <property type="match status" value="1"/>
</dbReference>
<sequence length="445" mass="46775">MAGAEWPRIGRLDDPEPVVSPLWGRYLSAHWLDDCLLVTLDDPSGRANKTSDLFKTEFDALMHALETGLAPAGLLFRSAKPSFGVGGDIGQVLGYAQRGIEASLADSEAIKSLFRRLERLPCPSVALLEGTAAGGGWELALACNARFCIAGGSIRLGLPEVEFGLVPGAGGMLRLPHLVGLESAGRLIAGAAMLSPEEAFAHGLLTGLAADGAALLKAGLDWLGQRPDQRRPWDRAGYAIVPSLSYDGPVAGAPGGQAAPRALSALATIAEVPFDEAGRIESRCFAECATSNEARALVGLGFYDRNRLRHATDDERAALARVGRRLGCVKERLTLPSATGPDDETPDEAEYLAIAQAAEALRILGEESALPAAIVNVASVEQAGFPRRTGGALRFIAGMGTQAFLARAETLARRFGAPFHIDIAADDAARLLSDAESRNHQGETG</sequence>
<dbReference type="RefSeq" id="WP_085466649.1">
    <property type="nucleotide sequence ID" value="NZ_FXBL01000004.1"/>
</dbReference>
<protein>
    <submittedName>
        <fullName evidence="1">Enoyl-CoA hydratase/carnithine racemase</fullName>
    </submittedName>
</protein>
<dbReference type="InterPro" id="IPR008927">
    <property type="entry name" value="6-PGluconate_DH-like_C_sf"/>
</dbReference>
<name>A0A1X7PSC4_9HYPH</name>
<dbReference type="GO" id="GO:0016509">
    <property type="term" value="F:long-chain (3S)-3-hydroxyacyl-CoA dehydrogenase (NAD+) activity"/>
    <property type="evidence" value="ECO:0007669"/>
    <property type="project" value="TreeGrafter"/>
</dbReference>
<dbReference type="EMBL" id="FXBL01000004">
    <property type="protein sequence ID" value="SMH54052.1"/>
    <property type="molecule type" value="Genomic_DNA"/>
</dbReference>
<keyword evidence="2" id="KW-1185">Reference proteome</keyword>
<dbReference type="AlphaFoldDB" id="A0A1X7PSC4"/>
<gene>
    <name evidence="1" type="ORF">SAMN02982922_5011</name>
</gene>
<dbReference type="SUPFAM" id="SSF48179">
    <property type="entry name" value="6-phosphogluconate dehydrogenase C-terminal domain-like"/>
    <property type="match status" value="1"/>
</dbReference>
<dbReference type="SUPFAM" id="SSF52096">
    <property type="entry name" value="ClpP/crotonase"/>
    <property type="match status" value="1"/>
</dbReference>
<proteinExistence type="predicted"/>
<reference evidence="1 2" key="1">
    <citation type="submission" date="2017-04" db="EMBL/GenBank/DDBJ databases">
        <authorList>
            <person name="Afonso C.L."/>
            <person name="Miller P.J."/>
            <person name="Scott M.A."/>
            <person name="Spackman E."/>
            <person name="Goraichik I."/>
            <person name="Dimitrov K.M."/>
            <person name="Suarez D.L."/>
            <person name="Swayne D.E."/>
        </authorList>
    </citation>
    <scope>NUCLEOTIDE SEQUENCE [LARGE SCALE GENOMIC DNA]</scope>
    <source>
        <strain evidence="1 2">B5P</strain>
    </source>
</reference>
<dbReference type="InterPro" id="IPR013328">
    <property type="entry name" value="6PGD_dom2"/>
</dbReference>
<dbReference type="Proteomes" id="UP000193083">
    <property type="component" value="Unassembled WGS sequence"/>
</dbReference>
<organism evidence="1 2">
    <name type="scientific">Mesorhizobium australicum</name>
    <dbReference type="NCBI Taxonomy" id="536018"/>
    <lineage>
        <taxon>Bacteria</taxon>
        <taxon>Pseudomonadati</taxon>
        <taxon>Pseudomonadota</taxon>
        <taxon>Alphaproteobacteria</taxon>
        <taxon>Hyphomicrobiales</taxon>
        <taxon>Phyllobacteriaceae</taxon>
        <taxon>Mesorhizobium</taxon>
    </lineage>
</organism>